<dbReference type="EMBL" id="CM037021">
    <property type="protein sequence ID" value="KAH7668981.1"/>
    <property type="molecule type" value="Genomic_DNA"/>
</dbReference>
<keyword evidence="1" id="KW-0378">Hydrolase</keyword>
<keyword evidence="2" id="KW-1185">Reference proteome</keyword>
<protein>
    <submittedName>
        <fullName evidence="1">HAD-superfamily hydrolase subfamily IIA protein</fullName>
        <ecNumber evidence="1">3.1.3.18</ecNumber>
    </submittedName>
</protein>
<evidence type="ECO:0000313" key="2">
    <source>
        <dbReference type="Proteomes" id="UP000827976"/>
    </source>
</evidence>
<accession>A0ACB7V6J2</accession>
<gene>
    <name evidence="1" type="ORF">IHE45_11G046600</name>
</gene>
<sequence length="162" mass="18031">MCNSISKDLRHDIALSSIVHQWSFGTMATNGAPSSPSFEALSSRTARSLIDSVDAFLFDCDGVIWTGYKLIDGVPEVLKTLRSLGQFRGRPEIAPDQREKFRQKLQQVQQQGHSNLLGAPILPGASHKQFTAEQQNSLLQQHGARGEEDDREILEITRDDVE</sequence>
<comment type="caution">
    <text evidence="1">The sequence shown here is derived from an EMBL/GenBank/DDBJ whole genome shotgun (WGS) entry which is preliminary data.</text>
</comment>
<evidence type="ECO:0000313" key="1">
    <source>
        <dbReference type="EMBL" id="KAH7668981.1"/>
    </source>
</evidence>
<dbReference type="EC" id="3.1.3.18" evidence="1"/>
<reference evidence="2" key="1">
    <citation type="journal article" date="2022" name="Nat. Commun.">
        <title>Chromosome evolution and the genetic basis of agronomically important traits in greater yam.</title>
        <authorList>
            <person name="Bredeson J.V."/>
            <person name="Lyons J.B."/>
            <person name="Oniyinde I.O."/>
            <person name="Okereke N.R."/>
            <person name="Kolade O."/>
            <person name="Nnabue I."/>
            <person name="Nwadili C.O."/>
            <person name="Hribova E."/>
            <person name="Parker M."/>
            <person name="Nwogha J."/>
            <person name="Shu S."/>
            <person name="Carlson J."/>
            <person name="Kariba R."/>
            <person name="Muthemba S."/>
            <person name="Knop K."/>
            <person name="Barton G.J."/>
            <person name="Sherwood A.V."/>
            <person name="Lopez-Montes A."/>
            <person name="Asiedu R."/>
            <person name="Jamnadass R."/>
            <person name="Muchugi A."/>
            <person name="Goodstein D."/>
            <person name="Egesi C.N."/>
            <person name="Featherston J."/>
            <person name="Asfaw A."/>
            <person name="Simpson G.G."/>
            <person name="Dolezel J."/>
            <person name="Hendre P.S."/>
            <person name="Van Deynze A."/>
            <person name="Kumar P.L."/>
            <person name="Obidiegwu J.E."/>
            <person name="Bhattacharjee R."/>
            <person name="Rokhsar D.S."/>
        </authorList>
    </citation>
    <scope>NUCLEOTIDE SEQUENCE [LARGE SCALE GENOMIC DNA]</scope>
    <source>
        <strain evidence="2">cv. TDa95/00328</strain>
    </source>
</reference>
<name>A0ACB7V6J2_DIOAL</name>
<organism evidence="1 2">
    <name type="scientific">Dioscorea alata</name>
    <name type="common">Purple yam</name>
    <dbReference type="NCBI Taxonomy" id="55571"/>
    <lineage>
        <taxon>Eukaryota</taxon>
        <taxon>Viridiplantae</taxon>
        <taxon>Streptophyta</taxon>
        <taxon>Embryophyta</taxon>
        <taxon>Tracheophyta</taxon>
        <taxon>Spermatophyta</taxon>
        <taxon>Magnoliopsida</taxon>
        <taxon>Liliopsida</taxon>
        <taxon>Dioscoreales</taxon>
        <taxon>Dioscoreaceae</taxon>
        <taxon>Dioscorea</taxon>
    </lineage>
</organism>
<proteinExistence type="predicted"/>
<dbReference type="Proteomes" id="UP000827976">
    <property type="component" value="Chromosome 11"/>
</dbReference>